<dbReference type="STRING" id="1856638.A9Q68_09280"/>
<evidence type="ECO:0000313" key="4">
    <source>
        <dbReference type="Proteomes" id="UP000182015"/>
    </source>
</evidence>
<sequence length="274" mass="31432">MAKWLTLNTHSWMEVNALKKLFDLAEHILAEKYDLICLQEINQLMTSEVAPEDYYYQEIPGMPELHKDNFALLLVNYLAKRGQNYYWSWAYNHIGYDIYHEGVAILSKNPIKIEDLLVTEANDEYDFHTRRVLLAETIVEDRPVAVTSLHLSWFGKGFEEEWAVLEGRLADLDLPLMLMGDFNNPTDGPGYQMVMASPLELQDSHKVAEHVFGNHSIVADIDGWEENDQAFKVDHAFMSKDFLVKNSEITFEGGTAPVVSDHFGLSVETEWLSD</sequence>
<dbReference type="InterPro" id="IPR051547">
    <property type="entry name" value="TDP2-like"/>
</dbReference>
<organism evidence="3 4">
    <name type="scientific">Streptococcus bovimastitidis</name>
    <dbReference type="NCBI Taxonomy" id="1856638"/>
    <lineage>
        <taxon>Bacteria</taxon>
        <taxon>Bacillati</taxon>
        <taxon>Bacillota</taxon>
        <taxon>Bacilli</taxon>
        <taxon>Lactobacillales</taxon>
        <taxon>Streptococcaceae</taxon>
        <taxon>Streptococcus</taxon>
    </lineage>
</organism>
<accession>A0A1L8MKS5</accession>
<dbReference type="GO" id="GO:0016787">
    <property type="term" value="F:hydrolase activity"/>
    <property type="evidence" value="ECO:0007669"/>
    <property type="project" value="UniProtKB-KW"/>
</dbReference>
<reference evidence="4" key="1">
    <citation type="submission" date="2016-06" db="EMBL/GenBank/DDBJ databases">
        <authorList>
            <person name="de Vries S.P.W."/>
            <person name="Hadjirin N.F."/>
            <person name="Lay E.M."/>
            <person name="Zadoks R.N."/>
            <person name="Peacock S.J."/>
            <person name="Parkhill J."/>
            <person name="Grant A.J."/>
            <person name="Mcdougall S."/>
            <person name="Holmes M.A."/>
        </authorList>
    </citation>
    <scope>NUCLEOTIDE SEQUENCE [LARGE SCALE GENOMIC DNA]</scope>
    <source>
        <strain evidence="4">NZ1587</strain>
    </source>
</reference>
<comment type="caution">
    <text evidence="3">The sequence shown here is derived from an EMBL/GenBank/DDBJ whole genome shotgun (WGS) entry which is preliminary data.</text>
</comment>
<gene>
    <name evidence="3" type="ORF">A9Q68_09280</name>
</gene>
<dbReference type="InterPro" id="IPR005135">
    <property type="entry name" value="Endo/exonuclease/phosphatase"/>
</dbReference>
<dbReference type="OrthoDB" id="9812537at2"/>
<dbReference type="Gene3D" id="3.60.10.10">
    <property type="entry name" value="Endonuclease/exonuclease/phosphatase"/>
    <property type="match status" value="1"/>
</dbReference>
<dbReference type="Pfam" id="PF03372">
    <property type="entry name" value="Exo_endo_phos"/>
    <property type="match status" value="1"/>
</dbReference>
<proteinExistence type="predicted"/>
<protein>
    <submittedName>
        <fullName evidence="3">Exodeoxyribonuclease III</fullName>
    </submittedName>
</protein>
<dbReference type="RefSeq" id="WP_071794430.1">
    <property type="nucleotide sequence ID" value="NZ_LZDD01000003.1"/>
</dbReference>
<dbReference type="PANTHER" id="PTHR15822">
    <property type="entry name" value="TRAF AND TNF RECEPTOR-ASSOCIATED PROTEIN"/>
    <property type="match status" value="1"/>
</dbReference>
<dbReference type="InterPro" id="IPR036691">
    <property type="entry name" value="Endo/exonu/phosph_ase_sf"/>
</dbReference>
<dbReference type="SUPFAM" id="SSF56219">
    <property type="entry name" value="DNase I-like"/>
    <property type="match status" value="1"/>
</dbReference>
<dbReference type="Proteomes" id="UP000182015">
    <property type="component" value="Unassembled WGS sequence"/>
</dbReference>
<evidence type="ECO:0000259" key="2">
    <source>
        <dbReference type="Pfam" id="PF03372"/>
    </source>
</evidence>
<dbReference type="PANTHER" id="PTHR15822:SF23">
    <property type="entry name" value="ENDONUCLEASE_EXONUCLEASE_PHOSPHATASE FAMILY PROTEIN"/>
    <property type="match status" value="1"/>
</dbReference>
<evidence type="ECO:0000313" key="3">
    <source>
        <dbReference type="EMBL" id="OJF71367.1"/>
    </source>
</evidence>
<dbReference type="CDD" id="cd09079">
    <property type="entry name" value="RgfB-like"/>
    <property type="match status" value="1"/>
</dbReference>
<keyword evidence="4" id="KW-1185">Reference proteome</keyword>
<dbReference type="EMBL" id="LZDD01000003">
    <property type="protein sequence ID" value="OJF71367.1"/>
    <property type="molecule type" value="Genomic_DNA"/>
</dbReference>
<name>A0A1L8MKS5_9STRE</name>
<keyword evidence="1" id="KW-0378">Hydrolase</keyword>
<feature type="domain" description="Endonuclease/exonuclease/phosphatase" evidence="2">
    <location>
        <begin position="23"/>
        <end position="262"/>
    </location>
</feature>
<evidence type="ECO:0000256" key="1">
    <source>
        <dbReference type="ARBA" id="ARBA00022801"/>
    </source>
</evidence>
<dbReference type="AlphaFoldDB" id="A0A1L8MKS5"/>